<dbReference type="WBParaSite" id="Pan_g11878.t1">
    <property type="protein sequence ID" value="Pan_g11878.t1"/>
    <property type="gene ID" value="Pan_g11878"/>
</dbReference>
<dbReference type="InterPro" id="IPR019428">
    <property type="entry name" value="7TM_GPCR_serpentine_rcpt_Str"/>
</dbReference>
<dbReference type="SUPFAM" id="SSF81321">
    <property type="entry name" value="Family A G protein-coupled receptor-like"/>
    <property type="match status" value="1"/>
</dbReference>
<dbReference type="PANTHER" id="PTHR22943">
    <property type="entry name" value="7-TRANSMEMBRANE DOMAIN RECEPTOR C.ELEGANS"/>
    <property type="match status" value="1"/>
</dbReference>
<keyword evidence="2" id="KW-1185">Reference proteome</keyword>
<feature type="transmembrane region" description="Helical" evidence="1">
    <location>
        <begin position="230"/>
        <end position="252"/>
    </location>
</feature>
<sequence length="306" mass="35380">MDSVNLSEYSTGYWMWLRTVYKQIDFDKGVILMMMAGPFSRLPNPWTFLLIDLYIIGLFSCVILLPVPFIFRYFTVCRNKILTGWQYAALIAICYLITFLYTGLHSWAFWPSDYKDRYAYIIDHEFWKDDDGNLPYFVASDIKERRIIVLVFFTMLFGMISYAFVICFNVCIMRVLGRNAHIMSKKTQAMQKQLGNVFKYQALVPFIICVMPLTFVFVLCALGVRTAGKGSILTMIVGWIPVANPFSTIFFIRHYRRVVLRKTPFKKCFKKQIEDGTTGKASTTPSNVNAITTVQPPTPTTDFQII</sequence>
<proteinExistence type="predicted"/>
<dbReference type="Proteomes" id="UP000492821">
    <property type="component" value="Unassembled WGS sequence"/>
</dbReference>
<feature type="transmembrane region" description="Helical" evidence="1">
    <location>
        <begin position="87"/>
        <end position="110"/>
    </location>
</feature>
<evidence type="ECO:0000313" key="2">
    <source>
        <dbReference type="Proteomes" id="UP000492821"/>
    </source>
</evidence>
<keyword evidence="1" id="KW-1133">Transmembrane helix</keyword>
<reference evidence="2" key="1">
    <citation type="journal article" date="2013" name="Genetics">
        <title>The draft genome and transcriptome of Panagrellus redivivus are shaped by the harsh demands of a free-living lifestyle.</title>
        <authorList>
            <person name="Srinivasan J."/>
            <person name="Dillman A.R."/>
            <person name="Macchietto M.G."/>
            <person name="Heikkinen L."/>
            <person name="Lakso M."/>
            <person name="Fracchia K.M."/>
            <person name="Antoshechkin I."/>
            <person name="Mortazavi A."/>
            <person name="Wong G."/>
            <person name="Sternberg P.W."/>
        </authorList>
    </citation>
    <scope>NUCLEOTIDE SEQUENCE [LARGE SCALE GENOMIC DNA]</scope>
    <source>
        <strain evidence="2">MT8872</strain>
    </source>
</reference>
<accession>A0A7E4URN4</accession>
<name>A0A7E4URN4_PANRE</name>
<dbReference type="Pfam" id="PF10326">
    <property type="entry name" value="7TM_GPCR_Str"/>
    <property type="match status" value="1"/>
</dbReference>
<dbReference type="Gene3D" id="1.20.1070.10">
    <property type="entry name" value="Rhodopsin 7-helix transmembrane proteins"/>
    <property type="match status" value="1"/>
</dbReference>
<keyword evidence="1" id="KW-0812">Transmembrane</keyword>
<evidence type="ECO:0000313" key="3">
    <source>
        <dbReference type="WBParaSite" id="Pan_g11878.t1"/>
    </source>
</evidence>
<feature type="transmembrane region" description="Helical" evidence="1">
    <location>
        <begin position="147"/>
        <end position="176"/>
    </location>
</feature>
<evidence type="ECO:0000256" key="1">
    <source>
        <dbReference type="SAM" id="Phobius"/>
    </source>
</evidence>
<feature type="transmembrane region" description="Helical" evidence="1">
    <location>
        <begin position="197"/>
        <end position="224"/>
    </location>
</feature>
<protein>
    <submittedName>
        <fullName evidence="3">G-protein coupled receptors family 1 profile domain-containing protein</fullName>
    </submittedName>
</protein>
<reference evidence="3" key="2">
    <citation type="submission" date="2020-10" db="UniProtKB">
        <authorList>
            <consortium name="WormBaseParasite"/>
        </authorList>
    </citation>
    <scope>IDENTIFICATION</scope>
</reference>
<organism evidence="2 3">
    <name type="scientific">Panagrellus redivivus</name>
    <name type="common">Microworm</name>
    <dbReference type="NCBI Taxonomy" id="6233"/>
    <lineage>
        <taxon>Eukaryota</taxon>
        <taxon>Metazoa</taxon>
        <taxon>Ecdysozoa</taxon>
        <taxon>Nematoda</taxon>
        <taxon>Chromadorea</taxon>
        <taxon>Rhabditida</taxon>
        <taxon>Tylenchina</taxon>
        <taxon>Panagrolaimomorpha</taxon>
        <taxon>Panagrolaimoidea</taxon>
        <taxon>Panagrolaimidae</taxon>
        <taxon>Panagrellus</taxon>
    </lineage>
</organism>
<dbReference type="AlphaFoldDB" id="A0A7E4URN4"/>
<keyword evidence="1" id="KW-0472">Membrane</keyword>
<dbReference type="PANTHER" id="PTHR22943:SF248">
    <property type="entry name" value="SEVEN TM RECEPTOR"/>
    <property type="match status" value="1"/>
</dbReference>
<feature type="transmembrane region" description="Helical" evidence="1">
    <location>
        <begin position="53"/>
        <end position="75"/>
    </location>
</feature>